<evidence type="ECO:0000313" key="3">
    <source>
        <dbReference type="EMBL" id="MCC2223091.1"/>
    </source>
</evidence>
<organism evidence="3 4">
    <name type="scientific">Anthropogastromicrobium aceti</name>
    <dbReference type="NCBI Taxonomy" id="2981768"/>
    <lineage>
        <taxon>Bacteria</taxon>
        <taxon>Bacillati</taxon>
        <taxon>Bacillota</taxon>
        <taxon>Clostridia</taxon>
        <taxon>Lachnospirales</taxon>
        <taxon>Lachnospiraceae</taxon>
        <taxon>Anthropogastromicrobium</taxon>
    </lineage>
</organism>
<dbReference type="PANTHER" id="PTHR30501">
    <property type="entry name" value="UPF0597 PROTEIN YHAM"/>
    <property type="match status" value="1"/>
</dbReference>
<accession>A0AAE3JDJ9</accession>
<dbReference type="GO" id="GO:0019450">
    <property type="term" value="P:L-cysteine catabolic process to pyruvate"/>
    <property type="evidence" value="ECO:0007669"/>
    <property type="project" value="TreeGrafter"/>
</dbReference>
<name>A0AAE3JDJ9_9FIRM</name>
<dbReference type="PANTHER" id="PTHR30501:SF2">
    <property type="entry name" value="UPF0597 PROTEIN YHAM"/>
    <property type="match status" value="1"/>
</dbReference>
<keyword evidence="4" id="KW-1185">Reference proteome</keyword>
<dbReference type="GO" id="GO:0080146">
    <property type="term" value="F:L-cysteine desulfhydrase activity"/>
    <property type="evidence" value="ECO:0007669"/>
    <property type="project" value="TreeGrafter"/>
</dbReference>
<evidence type="ECO:0000259" key="2">
    <source>
        <dbReference type="Pfam" id="PF03313"/>
    </source>
</evidence>
<sequence length="436" mass="46228">MLTREDHKTYAQILREELTPAFGCTEPIALAYCAAKAREVLGQMPTEVIIEASGNIIKNVKSVIVPNTGGMKGIPAAAAAGIVAGDSKACLEVIAKVTPEEQKEIAEYLNNVPFSVKAMEDGDKLDIRVTVKAKENSAVVRVSKHHTDIVYIARNGEVMLNEQDDCECAQKLAESQAAAAEQRADRSRLSIEGIVEYAKTADLSTVSDLLNRQVEYNYNIAQVGVKEDWGANVGSVLLDTYGEDVRTKARAYAAAGSDARMSGCELPVVINSGSGNQGITVSVPVIIYAKEYHKSDEELLRALLVSNLIAIHIKTGIGPLSAFCGAVSAGCAAGCAIAFLLGGGIDEVAHTLVNSIAITSGIICDGAKPSCAAKIASSVDAGILGYEMYRHGQQFYGEDGIVSKGVENTIRNICRIGAEGMNGTDEEIIKIMTHCD</sequence>
<comment type="similarity">
    <text evidence="1">Belongs to the UPF0597 family.</text>
</comment>
<dbReference type="InterPro" id="IPR021144">
    <property type="entry name" value="UPF0597"/>
</dbReference>
<evidence type="ECO:0000313" key="4">
    <source>
        <dbReference type="Proteomes" id="UP001198200"/>
    </source>
</evidence>
<reference evidence="3 4" key="1">
    <citation type="submission" date="2021-10" db="EMBL/GenBank/DDBJ databases">
        <title>Anaerobic single-cell dispensing facilitates the cultivation of human gut bacteria.</title>
        <authorList>
            <person name="Afrizal A."/>
        </authorList>
    </citation>
    <scope>NUCLEOTIDE SEQUENCE [LARGE SCALE GENOMIC DNA]</scope>
    <source>
        <strain evidence="3 4">CLA-AA-H224</strain>
    </source>
</reference>
<dbReference type="PIRSF" id="PIRSF006054">
    <property type="entry name" value="UCP006054"/>
    <property type="match status" value="1"/>
</dbReference>
<comment type="caution">
    <text evidence="3">The sequence shown here is derived from an EMBL/GenBank/DDBJ whole genome shotgun (WGS) entry which is preliminary data.</text>
</comment>
<dbReference type="EMBL" id="JAJEQN010000071">
    <property type="protein sequence ID" value="MCC2223091.1"/>
    <property type="molecule type" value="Genomic_DNA"/>
</dbReference>
<protein>
    <recommendedName>
        <fullName evidence="1">UPF0597 protein LKD48_15940</fullName>
    </recommendedName>
</protein>
<keyword evidence="3" id="KW-0456">Lyase</keyword>
<gene>
    <name evidence="3" type="ORF">LKD48_15940</name>
</gene>
<dbReference type="AlphaFoldDB" id="A0AAE3JDJ9"/>
<dbReference type="Proteomes" id="UP001198200">
    <property type="component" value="Unassembled WGS sequence"/>
</dbReference>
<feature type="domain" description="Serine dehydratase-like alpha subunit" evidence="2">
    <location>
        <begin position="91"/>
        <end position="429"/>
    </location>
</feature>
<dbReference type="InterPro" id="IPR005130">
    <property type="entry name" value="Ser_deHydtase-like_asu"/>
</dbReference>
<dbReference type="HAMAP" id="MF_01845">
    <property type="entry name" value="UPF0597"/>
    <property type="match status" value="1"/>
</dbReference>
<proteinExistence type="inferred from homology"/>
<evidence type="ECO:0000256" key="1">
    <source>
        <dbReference type="HAMAP-Rule" id="MF_01845"/>
    </source>
</evidence>
<dbReference type="Pfam" id="PF03313">
    <property type="entry name" value="SDH_alpha"/>
    <property type="match status" value="1"/>
</dbReference>